<accession>A0A6G1HBX4</accession>
<dbReference type="GO" id="GO:0016747">
    <property type="term" value="F:acyltransferase activity, transferring groups other than amino-acyl groups"/>
    <property type="evidence" value="ECO:0007669"/>
    <property type="project" value="InterPro"/>
</dbReference>
<feature type="transmembrane region" description="Helical" evidence="1">
    <location>
        <begin position="149"/>
        <end position="170"/>
    </location>
</feature>
<organism evidence="3 4">
    <name type="scientific">Aulographum hederae CBS 113979</name>
    <dbReference type="NCBI Taxonomy" id="1176131"/>
    <lineage>
        <taxon>Eukaryota</taxon>
        <taxon>Fungi</taxon>
        <taxon>Dikarya</taxon>
        <taxon>Ascomycota</taxon>
        <taxon>Pezizomycotina</taxon>
        <taxon>Dothideomycetes</taxon>
        <taxon>Pleosporomycetidae</taxon>
        <taxon>Aulographales</taxon>
        <taxon>Aulographaceae</taxon>
    </lineage>
</organism>
<feature type="transmembrane region" description="Helical" evidence="1">
    <location>
        <begin position="176"/>
        <end position="194"/>
    </location>
</feature>
<dbReference type="SUPFAM" id="SSF55729">
    <property type="entry name" value="Acyl-CoA N-acyltransferases (Nat)"/>
    <property type="match status" value="1"/>
</dbReference>
<gene>
    <name evidence="3" type="ORF">K402DRAFT_389649</name>
</gene>
<dbReference type="InterPro" id="IPR000182">
    <property type="entry name" value="GNAT_dom"/>
</dbReference>
<dbReference type="PROSITE" id="PS51186">
    <property type="entry name" value="GNAT"/>
    <property type="match status" value="1"/>
</dbReference>
<feature type="domain" description="N-acetyltransferase" evidence="2">
    <location>
        <begin position="178"/>
        <end position="336"/>
    </location>
</feature>
<dbReference type="EMBL" id="ML977141">
    <property type="protein sequence ID" value="KAF1990733.1"/>
    <property type="molecule type" value="Genomic_DNA"/>
</dbReference>
<evidence type="ECO:0000313" key="4">
    <source>
        <dbReference type="Proteomes" id="UP000800041"/>
    </source>
</evidence>
<keyword evidence="1" id="KW-0812">Transmembrane</keyword>
<dbReference type="InterPro" id="IPR016181">
    <property type="entry name" value="Acyl_CoA_acyltransferase"/>
</dbReference>
<dbReference type="CDD" id="cd04301">
    <property type="entry name" value="NAT_SF"/>
    <property type="match status" value="1"/>
</dbReference>
<dbReference type="Pfam" id="PF00583">
    <property type="entry name" value="Acetyltransf_1"/>
    <property type="match status" value="1"/>
</dbReference>
<evidence type="ECO:0000313" key="3">
    <source>
        <dbReference type="EMBL" id="KAF1990733.1"/>
    </source>
</evidence>
<dbReference type="Gene3D" id="3.40.630.30">
    <property type="match status" value="1"/>
</dbReference>
<keyword evidence="4" id="KW-1185">Reference proteome</keyword>
<proteinExistence type="predicted"/>
<name>A0A6G1HBX4_9PEZI</name>
<dbReference type="OrthoDB" id="5343688at2759"/>
<dbReference type="AlphaFoldDB" id="A0A6G1HBX4"/>
<reference evidence="3" key="1">
    <citation type="journal article" date="2020" name="Stud. Mycol.">
        <title>101 Dothideomycetes genomes: a test case for predicting lifestyles and emergence of pathogens.</title>
        <authorList>
            <person name="Haridas S."/>
            <person name="Albert R."/>
            <person name="Binder M."/>
            <person name="Bloem J."/>
            <person name="Labutti K."/>
            <person name="Salamov A."/>
            <person name="Andreopoulos B."/>
            <person name="Baker S."/>
            <person name="Barry K."/>
            <person name="Bills G."/>
            <person name="Bluhm B."/>
            <person name="Cannon C."/>
            <person name="Castanera R."/>
            <person name="Culley D."/>
            <person name="Daum C."/>
            <person name="Ezra D."/>
            <person name="Gonzalez J."/>
            <person name="Henrissat B."/>
            <person name="Kuo A."/>
            <person name="Liang C."/>
            <person name="Lipzen A."/>
            <person name="Lutzoni F."/>
            <person name="Magnuson J."/>
            <person name="Mondo S."/>
            <person name="Nolan M."/>
            <person name="Ohm R."/>
            <person name="Pangilinan J."/>
            <person name="Park H.-J."/>
            <person name="Ramirez L."/>
            <person name="Alfaro M."/>
            <person name="Sun H."/>
            <person name="Tritt A."/>
            <person name="Yoshinaga Y."/>
            <person name="Zwiers L.-H."/>
            <person name="Turgeon B."/>
            <person name="Goodwin S."/>
            <person name="Spatafora J."/>
            <person name="Crous P."/>
            <person name="Grigoriev I."/>
        </authorList>
    </citation>
    <scope>NUCLEOTIDE SEQUENCE</scope>
    <source>
        <strain evidence="3">CBS 113979</strain>
    </source>
</reference>
<sequence length="336" mass="36958">MARQHFLTLPDHLRTPVVAAVGVGDRIPSIPVFKTSAAFLTSLGANLRISDTYDDYYPSPISTPSLRASRHDSLLPPPSPFAFALSTAMSASNNAPDDHDDLPNEPIDPLADVPELSTFHATSRNDRVAGLKLVADSVAQQRQMASRVLIAHPLNLAVFAVVLAIVAKLVQGSRGWPLVVTTWAGVSMGGLALVRWMTSGYINLAEETQWLEWLGDDTIIVSKWGDEIIGACVVEWVSGDGNGKGNRRKKSMRAQIRAWTVRLKYRGKGIGTGLLEDAVEMVNKKGGDGLDFAYDHAHSDRILKEFYNKPFDRRDQRAYTALQKVTSEKGHFGRRR</sequence>
<evidence type="ECO:0000259" key="2">
    <source>
        <dbReference type="PROSITE" id="PS51186"/>
    </source>
</evidence>
<dbReference type="Proteomes" id="UP000800041">
    <property type="component" value="Unassembled WGS sequence"/>
</dbReference>
<protein>
    <recommendedName>
        <fullName evidence="2">N-acetyltransferase domain-containing protein</fullName>
    </recommendedName>
</protein>
<keyword evidence="1" id="KW-0472">Membrane</keyword>
<keyword evidence="1" id="KW-1133">Transmembrane helix</keyword>
<evidence type="ECO:0000256" key="1">
    <source>
        <dbReference type="SAM" id="Phobius"/>
    </source>
</evidence>